<evidence type="ECO:0000313" key="3">
    <source>
        <dbReference type="Proteomes" id="UP000760494"/>
    </source>
</evidence>
<feature type="region of interest" description="Disordered" evidence="1">
    <location>
        <begin position="62"/>
        <end position="87"/>
    </location>
</feature>
<comment type="caution">
    <text evidence="2">The sequence shown here is derived from an EMBL/GenBank/DDBJ whole genome shotgun (WGS) entry which is preliminary data.</text>
</comment>
<dbReference type="EMBL" id="CABFJX010000334">
    <property type="protein sequence ID" value="VTT71804.1"/>
    <property type="molecule type" value="Genomic_DNA"/>
</dbReference>
<feature type="non-terminal residue" evidence="2">
    <location>
        <position position="1"/>
    </location>
</feature>
<evidence type="ECO:0000256" key="1">
    <source>
        <dbReference type="SAM" id="MobiDB-lite"/>
    </source>
</evidence>
<protein>
    <submittedName>
        <fullName evidence="2">Uncharacterized protein</fullName>
    </submittedName>
</protein>
<dbReference type="AlphaFoldDB" id="A0A9Q9UB37"/>
<accession>A0A9Q9UB37</accession>
<proteinExistence type="predicted"/>
<reference evidence="2" key="1">
    <citation type="submission" date="2019-05" db="EMBL/GenBank/DDBJ databases">
        <authorList>
            <person name="Piombo E."/>
        </authorList>
    </citation>
    <scope>NUCLEOTIDE SEQUENCE</scope>
    <source>
        <strain evidence="2">C2S</strain>
    </source>
</reference>
<organism evidence="2 3">
    <name type="scientific">Fusarium fujikuroi</name>
    <name type="common">Bakanae and foot rot disease fungus</name>
    <name type="synonym">Gibberella fujikuroi</name>
    <dbReference type="NCBI Taxonomy" id="5127"/>
    <lineage>
        <taxon>Eukaryota</taxon>
        <taxon>Fungi</taxon>
        <taxon>Dikarya</taxon>
        <taxon>Ascomycota</taxon>
        <taxon>Pezizomycotina</taxon>
        <taxon>Sordariomycetes</taxon>
        <taxon>Hypocreomycetidae</taxon>
        <taxon>Hypocreales</taxon>
        <taxon>Nectriaceae</taxon>
        <taxon>Fusarium</taxon>
        <taxon>Fusarium fujikuroi species complex</taxon>
    </lineage>
</organism>
<gene>
    <name evidence="2" type="ORF">C2S_1496</name>
</gene>
<name>A0A9Q9UB37_FUSFU</name>
<sequence>MPRLSPDRHPFQMLQASRTHENNKWPRLFQLSLFSVCLLIIKHTLYQTHGVYGSANNVIMGIDPGHDPSTRGTGPENPAGSGPGLIL</sequence>
<evidence type="ECO:0000313" key="2">
    <source>
        <dbReference type="EMBL" id="VTT71804.1"/>
    </source>
</evidence>
<dbReference type="Proteomes" id="UP000760494">
    <property type="component" value="Unassembled WGS sequence"/>
</dbReference>